<evidence type="ECO:0000256" key="5">
    <source>
        <dbReference type="ARBA" id="ARBA00050018"/>
    </source>
</evidence>
<dbReference type="SUPFAM" id="SSF51905">
    <property type="entry name" value="FAD/NAD(P)-binding domain"/>
    <property type="match status" value="1"/>
</dbReference>
<comment type="pathway">
    <text evidence="1">Cofactor biosynthesis; thiamine diphosphate biosynthesis.</text>
</comment>
<dbReference type="Pfam" id="PF01266">
    <property type="entry name" value="DAO"/>
    <property type="match status" value="1"/>
</dbReference>
<dbReference type="PANTHER" id="PTHR13847">
    <property type="entry name" value="SARCOSINE DEHYDROGENASE-RELATED"/>
    <property type="match status" value="1"/>
</dbReference>
<keyword evidence="2" id="KW-0784">Thiamine biosynthesis</keyword>
<dbReference type="Gene3D" id="3.30.9.10">
    <property type="entry name" value="D-Amino Acid Oxidase, subunit A, domain 2"/>
    <property type="match status" value="1"/>
</dbReference>
<dbReference type="EMBL" id="JAFBEC010000006">
    <property type="protein sequence ID" value="MBM7633217.1"/>
    <property type="molecule type" value="Genomic_DNA"/>
</dbReference>
<evidence type="ECO:0000259" key="6">
    <source>
        <dbReference type="Pfam" id="PF01266"/>
    </source>
</evidence>
<dbReference type="GO" id="GO:0043799">
    <property type="term" value="F:glycine oxidase activity"/>
    <property type="evidence" value="ECO:0007669"/>
    <property type="project" value="UniProtKB-EC"/>
</dbReference>
<reference evidence="7 8" key="1">
    <citation type="submission" date="2021-01" db="EMBL/GenBank/DDBJ databases">
        <title>Genomic Encyclopedia of Type Strains, Phase IV (KMG-IV): sequencing the most valuable type-strain genomes for metagenomic binning, comparative biology and taxonomic classification.</title>
        <authorList>
            <person name="Goeker M."/>
        </authorList>
    </citation>
    <scope>NUCLEOTIDE SEQUENCE [LARGE SCALE GENOMIC DNA]</scope>
    <source>
        <strain evidence="7 8">DSM 25540</strain>
    </source>
</reference>
<keyword evidence="8" id="KW-1185">Reference proteome</keyword>
<dbReference type="PANTHER" id="PTHR13847:SF289">
    <property type="entry name" value="GLYCINE OXIDASE"/>
    <property type="match status" value="1"/>
</dbReference>
<dbReference type="Proteomes" id="UP000741863">
    <property type="component" value="Unassembled WGS sequence"/>
</dbReference>
<evidence type="ECO:0000256" key="1">
    <source>
        <dbReference type="ARBA" id="ARBA00004948"/>
    </source>
</evidence>
<organism evidence="7 8">
    <name type="scientific">Geomicrobium sediminis</name>
    <dbReference type="NCBI Taxonomy" id="1347788"/>
    <lineage>
        <taxon>Bacteria</taxon>
        <taxon>Bacillati</taxon>
        <taxon>Bacillota</taxon>
        <taxon>Bacilli</taxon>
        <taxon>Bacillales</taxon>
        <taxon>Geomicrobium</taxon>
    </lineage>
</organism>
<dbReference type="Gene3D" id="3.50.50.60">
    <property type="entry name" value="FAD/NAD(P)-binding domain"/>
    <property type="match status" value="1"/>
</dbReference>
<dbReference type="SUPFAM" id="SSF54373">
    <property type="entry name" value="FAD-linked reductases, C-terminal domain"/>
    <property type="match status" value="1"/>
</dbReference>
<dbReference type="RefSeq" id="WP_204697808.1">
    <property type="nucleotide sequence ID" value="NZ_JAFBEC010000006.1"/>
</dbReference>
<dbReference type="InterPro" id="IPR036188">
    <property type="entry name" value="FAD/NAD-bd_sf"/>
</dbReference>
<name>A0ABS2PCQ0_9BACL</name>
<feature type="domain" description="FAD dependent oxidoreductase" evidence="6">
    <location>
        <begin position="7"/>
        <end position="341"/>
    </location>
</feature>
<dbReference type="InterPro" id="IPR006076">
    <property type="entry name" value="FAD-dep_OxRdtase"/>
</dbReference>
<evidence type="ECO:0000256" key="2">
    <source>
        <dbReference type="ARBA" id="ARBA00022977"/>
    </source>
</evidence>
<accession>A0ABS2PCQ0</accession>
<gene>
    <name evidence="7" type="ORF">JOD17_002311</name>
</gene>
<evidence type="ECO:0000313" key="7">
    <source>
        <dbReference type="EMBL" id="MBM7633217.1"/>
    </source>
</evidence>
<evidence type="ECO:0000256" key="4">
    <source>
        <dbReference type="ARBA" id="ARBA00049872"/>
    </source>
</evidence>
<dbReference type="InterPro" id="IPR012727">
    <property type="entry name" value="Gly_oxidase_ThiO"/>
</dbReference>
<keyword evidence="3 7" id="KW-0560">Oxidoreductase</keyword>
<dbReference type="NCBIfam" id="TIGR02352">
    <property type="entry name" value="thiamin_ThiO"/>
    <property type="match status" value="1"/>
</dbReference>
<evidence type="ECO:0000256" key="3">
    <source>
        <dbReference type="ARBA" id="ARBA00023002"/>
    </source>
</evidence>
<protein>
    <recommendedName>
        <fullName evidence="5">glycine oxidase</fullName>
        <ecNumber evidence="5">1.4.3.19</ecNumber>
    </recommendedName>
</protein>
<proteinExistence type="predicted"/>
<sequence>MNQRMYDVIIIGAGIVGLCTAFYSAKAGLRVALLDRSTPGSGTTSKAAGMLGIQAEFRSPNPLYHLAKESIALYKILTDELLEYQTTSLGWTSSGAIKLAFTHSEHNQLSDIQSWQVQHGDPAELLDQQSLQLLAPAVNKEACAGLYFPNEAHVQPKQVARAFEHSLYELGVDVFPYTTATSVSTNRVTTRTDTLYGEQIVIATGHESFANIPWPVTPVKGEIIKVRPRRQLSKQTIFYNGWYAVPKQDGEWLLGATSTQSEDTTISVNGVLELLTNIQAFLPDLRDSEITAMWSGIRPKSIVDSPFISPHPTLHSVWLVSGHNRNGILLGPITGKRVTERLLGNEVNDAFTSIKVGEHSEHHHQSEKSQFT</sequence>
<comment type="caution">
    <text evidence="7">The sequence shown here is derived from an EMBL/GenBank/DDBJ whole genome shotgun (WGS) entry which is preliminary data.</text>
</comment>
<dbReference type="EC" id="1.4.3.19" evidence="5"/>
<evidence type="ECO:0000313" key="8">
    <source>
        <dbReference type="Proteomes" id="UP000741863"/>
    </source>
</evidence>
<comment type="catalytic activity">
    <reaction evidence="4">
        <text>glycine + O2 + H2O = glyoxylate + H2O2 + NH4(+)</text>
        <dbReference type="Rhea" id="RHEA:11532"/>
        <dbReference type="ChEBI" id="CHEBI:15377"/>
        <dbReference type="ChEBI" id="CHEBI:15379"/>
        <dbReference type="ChEBI" id="CHEBI:16240"/>
        <dbReference type="ChEBI" id="CHEBI:28938"/>
        <dbReference type="ChEBI" id="CHEBI:36655"/>
        <dbReference type="ChEBI" id="CHEBI:57305"/>
        <dbReference type="EC" id="1.4.3.19"/>
    </reaction>
</comment>